<dbReference type="GO" id="GO:0016020">
    <property type="term" value="C:membrane"/>
    <property type="evidence" value="ECO:0007669"/>
    <property type="project" value="UniProtKB-SubCell"/>
</dbReference>
<keyword evidence="2 6" id="KW-0812">Transmembrane</keyword>
<organism evidence="7 8">
    <name type="scientific">Elysia chlorotica</name>
    <name type="common">Eastern emerald elysia</name>
    <name type="synonym">Sea slug</name>
    <dbReference type="NCBI Taxonomy" id="188477"/>
    <lineage>
        <taxon>Eukaryota</taxon>
        <taxon>Metazoa</taxon>
        <taxon>Spiralia</taxon>
        <taxon>Lophotrochozoa</taxon>
        <taxon>Mollusca</taxon>
        <taxon>Gastropoda</taxon>
        <taxon>Heterobranchia</taxon>
        <taxon>Euthyneura</taxon>
        <taxon>Panpulmonata</taxon>
        <taxon>Sacoglossa</taxon>
        <taxon>Placobranchoidea</taxon>
        <taxon>Plakobranchidae</taxon>
        <taxon>Elysia</taxon>
    </lineage>
</organism>
<keyword evidence="4 6" id="KW-0472">Membrane</keyword>
<proteinExistence type="predicted"/>
<evidence type="ECO:0000256" key="4">
    <source>
        <dbReference type="ARBA" id="ARBA00023136"/>
    </source>
</evidence>
<accession>A0A3S0Z8Q0</accession>
<feature type="region of interest" description="Disordered" evidence="5">
    <location>
        <begin position="309"/>
        <end position="352"/>
    </location>
</feature>
<keyword evidence="3 6" id="KW-1133">Transmembrane helix</keyword>
<evidence type="ECO:0000256" key="6">
    <source>
        <dbReference type="SAM" id="Phobius"/>
    </source>
</evidence>
<comment type="subcellular location">
    <subcellularLocation>
        <location evidence="1">Membrane</location>
        <topology evidence="1">Multi-pass membrane protein</topology>
    </subcellularLocation>
</comment>
<dbReference type="AlphaFoldDB" id="A0A3S0Z8Q0"/>
<dbReference type="InterPro" id="IPR018499">
    <property type="entry name" value="Tetraspanin/Peripherin"/>
</dbReference>
<feature type="transmembrane region" description="Helical" evidence="6">
    <location>
        <begin position="125"/>
        <end position="143"/>
    </location>
</feature>
<dbReference type="OrthoDB" id="71600at2759"/>
<keyword evidence="8" id="KW-1185">Reference proteome</keyword>
<evidence type="ECO:0000313" key="7">
    <source>
        <dbReference type="EMBL" id="RUS71924.1"/>
    </source>
</evidence>
<reference evidence="7 8" key="1">
    <citation type="submission" date="2019-01" db="EMBL/GenBank/DDBJ databases">
        <title>A draft genome assembly of the solar-powered sea slug Elysia chlorotica.</title>
        <authorList>
            <person name="Cai H."/>
            <person name="Li Q."/>
            <person name="Fang X."/>
            <person name="Li J."/>
            <person name="Curtis N.E."/>
            <person name="Altenburger A."/>
            <person name="Shibata T."/>
            <person name="Feng M."/>
            <person name="Maeda T."/>
            <person name="Schwartz J.A."/>
            <person name="Shigenobu S."/>
            <person name="Lundholm N."/>
            <person name="Nishiyama T."/>
            <person name="Yang H."/>
            <person name="Hasebe M."/>
            <person name="Li S."/>
            <person name="Pierce S.K."/>
            <person name="Wang J."/>
        </authorList>
    </citation>
    <scope>NUCLEOTIDE SEQUENCE [LARGE SCALE GENOMIC DNA]</scope>
    <source>
        <strain evidence="7">EC2010</strain>
        <tissue evidence="7">Whole organism of an adult</tissue>
    </source>
</reference>
<evidence type="ECO:0000313" key="8">
    <source>
        <dbReference type="Proteomes" id="UP000271974"/>
    </source>
</evidence>
<evidence type="ECO:0000256" key="3">
    <source>
        <dbReference type="ARBA" id="ARBA00022989"/>
    </source>
</evidence>
<dbReference type="EMBL" id="RQTK01001140">
    <property type="protein sequence ID" value="RUS71924.1"/>
    <property type="molecule type" value="Genomic_DNA"/>
</dbReference>
<dbReference type="Proteomes" id="UP000271974">
    <property type="component" value="Unassembled WGS sequence"/>
</dbReference>
<comment type="caution">
    <text evidence="7">The sequence shown here is derived from an EMBL/GenBank/DDBJ whole genome shotgun (WGS) entry which is preliminary data.</text>
</comment>
<feature type="transmembrane region" description="Helical" evidence="6">
    <location>
        <begin position="18"/>
        <end position="41"/>
    </location>
</feature>
<dbReference type="Pfam" id="PF00335">
    <property type="entry name" value="Tetraspanin"/>
    <property type="match status" value="1"/>
</dbReference>
<name>A0A3S0Z8Q0_ELYCH</name>
<evidence type="ECO:0000256" key="5">
    <source>
        <dbReference type="SAM" id="MobiDB-lite"/>
    </source>
</evidence>
<feature type="compositionally biased region" description="Basic and acidic residues" evidence="5">
    <location>
        <begin position="330"/>
        <end position="344"/>
    </location>
</feature>
<feature type="transmembrane region" description="Helical" evidence="6">
    <location>
        <begin position="275"/>
        <end position="299"/>
    </location>
</feature>
<evidence type="ECO:0000256" key="2">
    <source>
        <dbReference type="ARBA" id="ARBA00022692"/>
    </source>
</evidence>
<dbReference type="STRING" id="188477.A0A3S0Z8Q0"/>
<feature type="compositionally biased region" description="Low complexity" evidence="5">
    <location>
        <begin position="313"/>
        <end position="329"/>
    </location>
</feature>
<protein>
    <recommendedName>
        <fullName evidence="9">Tetraspanin</fullName>
    </recommendedName>
</protein>
<sequence length="352" mass="39719">MTHSQTARVWDDPPDCTALLLAFLLPIMIGETIFAVIGHYVRDDQGGLLKPYLAQSTPDRNMASNHVCRNGTMDLCPTGPRIDLNLMLPDQWFKLITWYMQVLGIFGVLLSLTSAVSAYRDIIKALFVTLFLIPISVAAKWKLVDFLVFVKTPVHQWAKDELVDLYRPVFTSNEMFNSSNLLVTTMNKIMIKSGCCGIRGPRDLMSDVPVQSLDKADRLHAWQLPPACCVRPNSSELLTSIVGHQCFSEQSTWRANEKGCFSEVFEFLYNYEVGMLVLLLLVLILLQSLHFTLIIFVLLKRKGGVDYQSQSQRSSDASNRSKKSSQGQSESRRSSSRGRFEIIQKKRSSSII</sequence>
<dbReference type="InterPro" id="IPR008952">
    <property type="entry name" value="Tetraspanin_EC2_sf"/>
</dbReference>
<gene>
    <name evidence="7" type="ORF">EGW08_020317</name>
</gene>
<evidence type="ECO:0008006" key="9">
    <source>
        <dbReference type="Google" id="ProtNLM"/>
    </source>
</evidence>
<feature type="transmembrane region" description="Helical" evidence="6">
    <location>
        <begin position="96"/>
        <end position="118"/>
    </location>
</feature>
<evidence type="ECO:0000256" key="1">
    <source>
        <dbReference type="ARBA" id="ARBA00004141"/>
    </source>
</evidence>
<dbReference type="SUPFAM" id="SSF48652">
    <property type="entry name" value="Tetraspanin"/>
    <property type="match status" value="1"/>
</dbReference>